<keyword evidence="2" id="KW-0255">Endonuclease</keyword>
<sequence>MKKRKATNWLVTLFVIIAALLGVNRQSVKNYIDQELGQNLSEQIKTTNKNNGIQNVKDDNLRNLTFKSGGTAYLKVNGNKSTLSTAAWKINKISYGSLDNLNRTTMVTGYLERRNLVRSSTRTSQDWRPTGWHQKAVSINGRRIEILNRGHLLAYSITGKFNKDGQYDVNELGSLDNPKNLATQTEFSNQKTMQIFEEKVRNVLEVNKKVIYQVSTVFKNKDLMPIGYHLQALSTDKSLDFNVFVWNVEPGIKFDYATGRSRIDRSMKVSDSTE</sequence>
<dbReference type="Gene3D" id="3.40.570.10">
    <property type="entry name" value="Extracellular Endonuclease, subunit A"/>
    <property type="match status" value="1"/>
</dbReference>
<dbReference type="STRING" id="319653.SAMN04487973_1315"/>
<dbReference type="GO" id="GO:0004519">
    <property type="term" value="F:endonuclease activity"/>
    <property type="evidence" value="ECO:0007669"/>
    <property type="project" value="UniProtKB-KW"/>
</dbReference>
<dbReference type="GO" id="GO:0016787">
    <property type="term" value="F:hydrolase activity"/>
    <property type="evidence" value="ECO:0007669"/>
    <property type="project" value="InterPro"/>
</dbReference>
<keyword evidence="2" id="KW-0378">Hydrolase</keyword>
<protein>
    <submittedName>
        <fullName evidence="3">DNA-entry nuclease</fullName>
    </submittedName>
    <submittedName>
        <fullName evidence="2">Endonuclease</fullName>
    </submittedName>
</protein>
<dbReference type="EMBL" id="JQBY01000035">
    <property type="protein sequence ID" value="KRN81250.1"/>
    <property type="molecule type" value="Genomic_DNA"/>
</dbReference>
<dbReference type="RefSeq" id="WP_057807946.1">
    <property type="nucleotide sequence ID" value="NZ_BJYP01000050.1"/>
</dbReference>
<reference evidence="3 5" key="2">
    <citation type="submission" date="2016-10" db="EMBL/GenBank/DDBJ databases">
        <authorList>
            <person name="Varghese N."/>
            <person name="Submissions S."/>
        </authorList>
    </citation>
    <scope>NUCLEOTIDE SEQUENCE [LARGE SCALE GENOMIC DNA]</scope>
    <source>
        <strain evidence="3 5">CGMCC 1.3889</strain>
    </source>
</reference>
<organism evidence="2 4">
    <name type="scientific">Pediococcus ethanolidurans</name>
    <dbReference type="NCBI Taxonomy" id="319653"/>
    <lineage>
        <taxon>Bacteria</taxon>
        <taxon>Bacillati</taxon>
        <taxon>Bacillota</taxon>
        <taxon>Bacilli</taxon>
        <taxon>Lactobacillales</taxon>
        <taxon>Lactobacillaceae</taxon>
        <taxon>Pediococcus</taxon>
    </lineage>
</organism>
<feature type="domain" description="DNA/RNA non-specific endonuclease/pyrophosphatase/phosphodiesterase" evidence="1">
    <location>
        <begin position="87"/>
        <end position="263"/>
    </location>
</feature>
<evidence type="ECO:0000313" key="5">
    <source>
        <dbReference type="Proteomes" id="UP000182818"/>
    </source>
</evidence>
<comment type="caution">
    <text evidence="2">The sequence shown here is derived from an EMBL/GenBank/DDBJ whole genome shotgun (WGS) entry which is preliminary data.</text>
</comment>
<keyword evidence="2" id="KW-0540">Nuclease</keyword>
<dbReference type="Proteomes" id="UP000051749">
    <property type="component" value="Unassembled WGS sequence"/>
</dbReference>
<proteinExistence type="predicted"/>
<dbReference type="InterPro" id="IPR001604">
    <property type="entry name" value="Endo_G_ENPP1-like_dom"/>
</dbReference>
<gene>
    <name evidence="2" type="ORF">IV87_GL001464</name>
    <name evidence="3" type="ORF">SAMN04487973_1315</name>
</gene>
<accession>A0A0R2JVP0</accession>
<name>A0A0R2JVP0_9LACO</name>
<dbReference type="AlphaFoldDB" id="A0A0R2JVP0"/>
<dbReference type="GO" id="GO:0003676">
    <property type="term" value="F:nucleic acid binding"/>
    <property type="evidence" value="ECO:0007669"/>
    <property type="project" value="InterPro"/>
</dbReference>
<dbReference type="GO" id="GO:0046872">
    <property type="term" value="F:metal ion binding"/>
    <property type="evidence" value="ECO:0007669"/>
    <property type="project" value="InterPro"/>
</dbReference>
<evidence type="ECO:0000313" key="4">
    <source>
        <dbReference type="Proteomes" id="UP000051749"/>
    </source>
</evidence>
<dbReference type="EMBL" id="FOGK01000031">
    <property type="protein sequence ID" value="SER94331.1"/>
    <property type="molecule type" value="Genomic_DNA"/>
</dbReference>
<reference evidence="2 4" key="1">
    <citation type="journal article" date="2015" name="Genome Announc.">
        <title>Expanding the biotechnology potential of lactobacilli through comparative genomics of 213 strains and associated genera.</title>
        <authorList>
            <person name="Sun Z."/>
            <person name="Harris H.M."/>
            <person name="McCann A."/>
            <person name="Guo C."/>
            <person name="Argimon S."/>
            <person name="Zhang W."/>
            <person name="Yang X."/>
            <person name="Jeffery I.B."/>
            <person name="Cooney J.C."/>
            <person name="Kagawa T.F."/>
            <person name="Liu W."/>
            <person name="Song Y."/>
            <person name="Salvetti E."/>
            <person name="Wrobel A."/>
            <person name="Rasinkangas P."/>
            <person name="Parkhill J."/>
            <person name="Rea M.C."/>
            <person name="O'Sullivan O."/>
            <person name="Ritari J."/>
            <person name="Douillard F.P."/>
            <person name="Paul Ross R."/>
            <person name="Yang R."/>
            <person name="Briner A.E."/>
            <person name="Felis G.E."/>
            <person name="de Vos W.M."/>
            <person name="Barrangou R."/>
            <person name="Klaenhammer T.R."/>
            <person name="Caufield P.W."/>
            <person name="Cui Y."/>
            <person name="Zhang H."/>
            <person name="O'Toole P.W."/>
        </authorList>
    </citation>
    <scope>NUCLEOTIDE SEQUENCE [LARGE SCALE GENOMIC DNA]</scope>
    <source>
        <strain evidence="2 4">DSM 22301</strain>
    </source>
</reference>
<dbReference type="InterPro" id="IPR044929">
    <property type="entry name" value="DNA/RNA_non-sp_Endonuclease_sf"/>
</dbReference>
<keyword evidence="5" id="KW-1185">Reference proteome</keyword>
<evidence type="ECO:0000313" key="2">
    <source>
        <dbReference type="EMBL" id="KRN81250.1"/>
    </source>
</evidence>
<dbReference type="Proteomes" id="UP000182818">
    <property type="component" value="Unassembled WGS sequence"/>
</dbReference>
<dbReference type="SMART" id="SM00892">
    <property type="entry name" value="Endonuclease_NS"/>
    <property type="match status" value="1"/>
</dbReference>
<dbReference type="Pfam" id="PF01223">
    <property type="entry name" value="Endonuclease_NS"/>
    <property type="match status" value="1"/>
</dbReference>
<dbReference type="PATRIC" id="fig|319653.3.peg.1487"/>
<evidence type="ECO:0000259" key="1">
    <source>
        <dbReference type="SMART" id="SM00892"/>
    </source>
</evidence>
<evidence type="ECO:0000313" key="3">
    <source>
        <dbReference type="EMBL" id="SER94331.1"/>
    </source>
</evidence>
<dbReference type="GeneID" id="76044489"/>